<dbReference type="Proteomes" id="UP000481030">
    <property type="component" value="Unassembled WGS sequence"/>
</dbReference>
<evidence type="ECO:0000256" key="1">
    <source>
        <dbReference type="ARBA" id="ARBA00022723"/>
    </source>
</evidence>
<proteinExistence type="inferred from homology"/>
<evidence type="ECO:0000259" key="5">
    <source>
        <dbReference type="Pfam" id="PF00149"/>
    </source>
</evidence>
<dbReference type="PANTHER" id="PTHR42988">
    <property type="entry name" value="PHOSPHOHYDROLASE"/>
    <property type="match status" value="1"/>
</dbReference>
<reference evidence="6 7" key="1">
    <citation type="journal article" date="2016" name="Antonie Van Leeuwenhoek">
        <title>Bacillus depressus sp. nov., isolated from soil of a sunflower field.</title>
        <authorList>
            <person name="Wei X."/>
            <person name="Xin D."/>
            <person name="Xin Y."/>
            <person name="Zhang H."/>
            <person name="Wang T."/>
            <person name="Zhang J."/>
        </authorList>
    </citation>
    <scope>NUCLEOTIDE SEQUENCE [LARGE SCALE GENOMIC DNA]</scope>
    <source>
        <strain evidence="6 7">BZ1</strain>
    </source>
</reference>
<evidence type="ECO:0000313" key="7">
    <source>
        <dbReference type="Proteomes" id="UP000481030"/>
    </source>
</evidence>
<name>A0A6L3V7L9_9BACI</name>
<comment type="caution">
    <text evidence="6">The sequence shown here is derived from an EMBL/GenBank/DDBJ whole genome shotgun (WGS) entry which is preliminary data.</text>
</comment>
<evidence type="ECO:0000313" key="6">
    <source>
        <dbReference type="EMBL" id="KAB2332143.1"/>
    </source>
</evidence>
<dbReference type="InterPro" id="IPR004843">
    <property type="entry name" value="Calcineurin-like_PHP"/>
</dbReference>
<dbReference type="InterPro" id="IPR029052">
    <property type="entry name" value="Metallo-depent_PP-like"/>
</dbReference>
<dbReference type="OrthoDB" id="1645838at2"/>
<evidence type="ECO:0000256" key="2">
    <source>
        <dbReference type="ARBA" id="ARBA00022801"/>
    </source>
</evidence>
<accession>A0A6L3V7L9</accession>
<evidence type="ECO:0000256" key="3">
    <source>
        <dbReference type="ARBA" id="ARBA00023004"/>
    </source>
</evidence>
<organism evidence="6 7">
    <name type="scientific">Cytobacillus depressus</name>
    <dbReference type="NCBI Taxonomy" id="1602942"/>
    <lineage>
        <taxon>Bacteria</taxon>
        <taxon>Bacillati</taxon>
        <taxon>Bacillota</taxon>
        <taxon>Bacilli</taxon>
        <taxon>Bacillales</taxon>
        <taxon>Bacillaceae</taxon>
        <taxon>Cytobacillus</taxon>
    </lineage>
</organism>
<dbReference type="RefSeq" id="WP_151536149.1">
    <property type="nucleotide sequence ID" value="NZ_WBOS01000010.1"/>
</dbReference>
<dbReference type="InterPro" id="IPR050884">
    <property type="entry name" value="CNP_phosphodiesterase-III"/>
</dbReference>
<feature type="domain" description="Calcineurin-like phosphoesterase" evidence="5">
    <location>
        <begin position="1"/>
        <end position="195"/>
    </location>
</feature>
<dbReference type="GO" id="GO:0016787">
    <property type="term" value="F:hydrolase activity"/>
    <property type="evidence" value="ECO:0007669"/>
    <property type="project" value="UniProtKB-KW"/>
</dbReference>
<keyword evidence="7" id="KW-1185">Reference proteome</keyword>
<dbReference type="AlphaFoldDB" id="A0A6L3V7L9"/>
<dbReference type="Pfam" id="PF00149">
    <property type="entry name" value="Metallophos"/>
    <property type="match status" value="1"/>
</dbReference>
<dbReference type="EMBL" id="WBOS01000010">
    <property type="protein sequence ID" value="KAB2332143.1"/>
    <property type="molecule type" value="Genomic_DNA"/>
</dbReference>
<dbReference type="GO" id="GO:0046872">
    <property type="term" value="F:metal ion binding"/>
    <property type="evidence" value="ECO:0007669"/>
    <property type="project" value="UniProtKB-KW"/>
</dbReference>
<dbReference type="SUPFAM" id="SSF56300">
    <property type="entry name" value="Metallo-dependent phosphatases"/>
    <property type="match status" value="1"/>
</dbReference>
<keyword evidence="3" id="KW-0408">Iron</keyword>
<evidence type="ECO:0000256" key="4">
    <source>
        <dbReference type="ARBA" id="ARBA00025742"/>
    </source>
</evidence>
<comment type="similarity">
    <text evidence="4">Belongs to the cyclic nucleotide phosphodiesterase class-III family.</text>
</comment>
<dbReference type="Gene3D" id="3.60.21.10">
    <property type="match status" value="1"/>
</dbReference>
<gene>
    <name evidence="6" type="ORF">F7731_17815</name>
</gene>
<keyword evidence="2" id="KW-0378">Hydrolase</keyword>
<dbReference type="PANTHER" id="PTHR42988:SF2">
    <property type="entry name" value="CYCLIC NUCLEOTIDE PHOSPHODIESTERASE CBUA0032-RELATED"/>
    <property type="match status" value="1"/>
</dbReference>
<keyword evidence="1" id="KW-0479">Metal-binding</keyword>
<protein>
    <submittedName>
        <fullName evidence="6">Metallophosphoesterase</fullName>
    </submittedName>
</protein>
<sequence length="280" mass="32136">MKVVLIGDLHYPAIDETVPGLFEARANFYECFIDRFLEVDADLHVSLGDLTNFGRYSELQGIYTHLKRKEKNFIHVLGNHDLYAQPREDVLKMTGQARYHSISTDEAVFAFLDTAKEMDFEDWGGWVDEEQLQWFENVVKESGSKPLLVFAHHPVFNTTKRSDIDKGSIHPSIDMWRILDQKDGIGVYFNGHTHVDSIVRQKNWTFVQTSACLDQQAFRHIDITSEEIIVQAIDVKNNSLMESAAVIYNNIKHFSHNPIARGTDEDRECRIPLIPVGSKN</sequence>